<keyword evidence="1" id="KW-0489">Methyltransferase</keyword>
<dbReference type="Pfam" id="PF05401">
    <property type="entry name" value="NodS"/>
    <property type="match status" value="1"/>
</dbReference>
<dbReference type="GO" id="GO:0008168">
    <property type="term" value="F:methyltransferase activity"/>
    <property type="evidence" value="ECO:0007669"/>
    <property type="project" value="UniProtKB-KW"/>
</dbReference>
<dbReference type="CDD" id="cd02440">
    <property type="entry name" value="AdoMet_MTases"/>
    <property type="match status" value="1"/>
</dbReference>
<proteinExistence type="predicted"/>
<evidence type="ECO:0000313" key="1">
    <source>
        <dbReference type="EMBL" id="MDM0047163.1"/>
    </source>
</evidence>
<comment type="caution">
    <text evidence="1">The sequence shown here is derived from an EMBL/GenBank/DDBJ whole genome shotgun (WGS) entry which is preliminary data.</text>
</comment>
<evidence type="ECO:0000313" key="2">
    <source>
        <dbReference type="Proteomes" id="UP001174908"/>
    </source>
</evidence>
<organism evidence="1 2">
    <name type="scientific">Variovorax dokdonensis</name>
    <dbReference type="NCBI Taxonomy" id="344883"/>
    <lineage>
        <taxon>Bacteria</taxon>
        <taxon>Pseudomonadati</taxon>
        <taxon>Pseudomonadota</taxon>
        <taxon>Betaproteobacteria</taxon>
        <taxon>Burkholderiales</taxon>
        <taxon>Comamonadaceae</taxon>
        <taxon>Variovorax</taxon>
    </lineage>
</organism>
<keyword evidence="1" id="KW-0808">Transferase</keyword>
<accession>A0ABT7NGV6</accession>
<dbReference type="EMBL" id="JASZYV010000006">
    <property type="protein sequence ID" value="MDM0047163.1"/>
    <property type="molecule type" value="Genomic_DNA"/>
</dbReference>
<dbReference type="GO" id="GO:0032259">
    <property type="term" value="P:methylation"/>
    <property type="evidence" value="ECO:0007669"/>
    <property type="project" value="UniProtKB-KW"/>
</dbReference>
<dbReference type="Proteomes" id="UP001174908">
    <property type="component" value="Unassembled WGS sequence"/>
</dbReference>
<gene>
    <name evidence="1" type="ORF">QTH91_21910</name>
</gene>
<name>A0ABT7NGV6_9BURK</name>
<dbReference type="InterPro" id="IPR029063">
    <property type="entry name" value="SAM-dependent_MTases_sf"/>
</dbReference>
<sequence length="201" mass="22936">MTDDLHGYFAAMYGRDEDPYGLRTRWYEERKRQVLLAALPQQRYHHAYEPGCGAAELTVRLAERCDALLASDFDPGACEVAHRRTAHLSHVRIETHQLPSQWPQTARFDLVVLSEIGYFLSRDALSQVAIRARDSLTDGGTLVSCNWKPDFDLRQLSTDAVHALLHETLQMTSLVRHDEADFTLQVWSRDGRSVAQREGWA</sequence>
<dbReference type="RefSeq" id="WP_286662279.1">
    <property type="nucleotide sequence ID" value="NZ_JASZYV010000006.1"/>
</dbReference>
<reference evidence="1" key="1">
    <citation type="submission" date="2023-06" db="EMBL/GenBank/DDBJ databases">
        <authorList>
            <person name="Jiang Y."/>
            <person name="Liu Q."/>
        </authorList>
    </citation>
    <scope>NUCLEOTIDE SEQUENCE</scope>
    <source>
        <strain evidence="1">CGMCC 1.12089</strain>
    </source>
</reference>
<dbReference type="InterPro" id="IPR008715">
    <property type="entry name" value="SAM-MeTfrase_NodS-like"/>
</dbReference>
<protein>
    <submittedName>
        <fullName evidence="1">SAM-dependent methyltransferase</fullName>
    </submittedName>
</protein>
<dbReference type="Gene3D" id="3.40.50.150">
    <property type="entry name" value="Vaccinia Virus protein VP39"/>
    <property type="match status" value="1"/>
</dbReference>
<keyword evidence="2" id="KW-1185">Reference proteome</keyword>
<dbReference type="SUPFAM" id="SSF53335">
    <property type="entry name" value="S-adenosyl-L-methionine-dependent methyltransferases"/>
    <property type="match status" value="1"/>
</dbReference>